<dbReference type="PANTHER" id="PTHR48063:SF16">
    <property type="entry name" value="LRR RECEPTOR-LIKE SERINE_THREONINE-PROTEIN KINASE GSO1"/>
    <property type="match status" value="1"/>
</dbReference>
<dbReference type="InterPro" id="IPR032675">
    <property type="entry name" value="LRR_dom_sf"/>
</dbReference>
<dbReference type="InterPro" id="IPR001611">
    <property type="entry name" value="Leu-rich_rpt"/>
</dbReference>
<dbReference type="Gene3D" id="3.80.10.10">
    <property type="entry name" value="Ribonuclease Inhibitor"/>
    <property type="match status" value="1"/>
</dbReference>
<comment type="subcellular location">
    <subcellularLocation>
        <location evidence="1">Membrane</location>
        <topology evidence="1">Single-pass type I membrane protein</topology>
    </subcellularLocation>
</comment>
<organism evidence="8 9">
    <name type="scientific">Arachis hypogaea</name>
    <name type="common">Peanut</name>
    <dbReference type="NCBI Taxonomy" id="3818"/>
    <lineage>
        <taxon>Eukaryota</taxon>
        <taxon>Viridiplantae</taxon>
        <taxon>Streptophyta</taxon>
        <taxon>Embryophyta</taxon>
        <taxon>Tracheophyta</taxon>
        <taxon>Spermatophyta</taxon>
        <taxon>Magnoliopsida</taxon>
        <taxon>eudicotyledons</taxon>
        <taxon>Gunneridae</taxon>
        <taxon>Pentapetalae</taxon>
        <taxon>rosids</taxon>
        <taxon>fabids</taxon>
        <taxon>Fabales</taxon>
        <taxon>Fabaceae</taxon>
        <taxon>Papilionoideae</taxon>
        <taxon>50 kb inversion clade</taxon>
        <taxon>dalbergioids sensu lato</taxon>
        <taxon>Dalbergieae</taxon>
        <taxon>Pterocarpus clade</taxon>
        <taxon>Arachis</taxon>
    </lineage>
</organism>
<evidence type="ECO:0000256" key="2">
    <source>
        <dbReference type="ARBA" id="ARBA00022692"/>
    </source>
</evidence>
<evidence type="ECO:0000256" key="1">
    <source>
        <dbReference type="ARBA" id="ARBA00004479"/>
    </source>
</evidence>
<accession>A0A445E1Y5</accession>
<evidence type="ECO:0000256" key="4">
    <source>
        <dbReference type="ARBA" id="ARBA00022989"/>
    </source>
</evidence>
<keyword evidence="4" id="KW-1133">Transmembrane helix</keyword>
<keyword evidence="9" id="KW-1185">Reference proteome</keyword>
<name>A0A445E1Y5_ARAHY</name>
<proteinExistence type="predicted"/>
<dbReference type="InterPro" id="IPR046956">
    <property type="entry name" value="RLP23-like"/>
</dbReference>
<comment type="caution">
    <text evidence="8">The sequence shown here is derived from an EMBL/GenBank/DDBJ whole genome shotgun (WGS) entry which is preliminary data.</text>
</comment>
<reference evidence="8 9" key="1">
    <citation type="submission" date="2019-01" db="EMBL/GenBank/DDBJ databases">
        <title>Sequencing of cultivated peanut Arachis hypogaea provides insights into genome evolution and oil improvement.</title>
        <authorList>
            <person name="Chen X."/>
        </authorList>
    </citation>
    <scope>NUCLEOTIDE SEQUENCE [LARGE SCALE GENOMIC DNA]</scope>
    <source>
        <strain evidence="9">cv. Fuhuasheng</strain>
        <tissue evidence="8">Leaves</tissue>
    </source>
</reference>
<evidence type="ECO:0000256" key="6">
    <source>
        <dbReference type="ARBA" id="ARBA00023170"/>
    </source>
</evidence>
<keyword evidence="2" id="KW-0812">Transmembrane</keyword>
<dbReference type="SUPFAM" id="SSF52058">
    <property type="entry name" value="L domain-like"/>
    <property type="match status" value="1"/>
</dbReference>
<keyword evidence="5" id="KW-0472">Membrane</keyword>
<dbReference type="PANTHER" id="PTHR48063">
    <property type="entry name" value="LRR RECEPTOR-LIKE KINASE"/>
    <property type="match status" value="1"/>
</dbReference>
<gene>
    <name evidence="8" type="ORF">Ahy_A03g015993</name>
</gene>
<evidence type="ECO:0008006" key="10">
    <source>
        <dbReference type="Google" id="ProtNLM"/>
    </source>
</evidence>
<evidence type="ECO:0000256" key="7">
    <source>
        <dbReference type="ARBA" id="ARBA00023180"/>
    </source>
</evidence>
<keyword evidence="6" id="KW-0675">Receptor</keyword>
<evidence type="ECO:0000256" key="3">
    <source>
        <dbReference type="ARBA" id="ARBA00022729"/>
    </source>
</evidence>
<sequence>MLKIYSVTGLTSLEHLALDGIDLSSVGTELVSAINHVSSLVELHLSHCKMFGPIPSVPSINFTSLAVRDLSSNNLLRIPDWLVNIASLQHIDRRFNALHGRIPLDFGQFPNLLSFKWAESLQNLTSLTHLDVSYNELTGMVTEAHFSNLHKQSVLIGFQLWNVDMHSCIDHNMSLSHNQLEGEMRSRWALRQA</sequence>
<evidence type="ECO:0000256" key="5">
    <source>
        <dbReference type="ARBA" id="ARBA00023136"/>
    </source>
</evidence>
<dbReference type="EMBL" id="SDMP01000003">
    <property type="protein sequence ID" value="RYR69440.1"/>
    <property type="molecule type" value="Genomic_DNA"/>
</dbReference>
<evidence type="ECO:0000313" key="8">
    <source>
        <dbReference type="EMBL" id="RYR69440.1"/>
    </source>
</evidence>
<protein>
    <recommendedName>
        <fullName evidence="10">LRR receptor-like serine/threonine-protein kinase</fullName>
    </recommendedName>
</protein>
<dbReference type="Pfam" id="PF00560">
    <property type="entry name" value="LRR_1"/>
    <property type="match status" value="2"/>
</dbReference>
<evidence type="ECO:0000313" key="9">
    <source>
        <dbReference type="Proteomes" id="UP000289738"/>
    </source>
</evidence>
<keyword evidence="3" id="KW-0732">Signal</keyword>
<dbReference type="GO" id="GO:0016020">
    <property type="term" value="C:membrane"/>
    <property type="evidence" value="ECO:0007669"/>
    <property type="project" value="UniProtKB-SubCell"/>
</dbReference>
<dbReference type="STRING" id="3818.A0A445E1Y5"/>
<dbReference type="AlphaFoldDB" id="A0A445E1Y5"/>
<dbReference type="Proteomes" id="UP000289738">
    <property type="component" value="Chromosome A03"/>
</dbReference>
<keyword evidence="7" id="KW-0325">Glycoprotein</keyword>